<organism evidence="1 2">
    <name type="scientific">Elysia crispata</name>
    <name type="common">lettuce slug</name>
    <dbReference type="NCBI Taxonomy" id="231223"/>
    <lineage>
        <taxon>Eukaryota</taxon>
        <taxon>Metazoa</taxon>
        <taxon>Spiralia</taxon>
        <taxon>Lophotrochozoa</taxon>
        <taxon>Mollusca</taxon>
        <taxon>Gastropoda</taxon>
        <taxon>Heterobranchia</taxon>
        <taxon>Euthyneura</taxon>
        <taxon>Panpulmonata</taxon>
        <taxon>Sacoglossa</taxon>
        <taxon>Placobranchoidea</taxon>
        <taxon>Plakobranchidae</taxon>
        <taxon>Elysia</taxon>
    </lineage>
</organism>
<evidence type="ECO:0000313" key="2">
    <source>
        <dbReference type="Proteomes" id="UP001283361"/>
    </source>
</evidence>
<proteinExistence type="predicted"/>
<comment type="caution">
    <text evidence="1">The sequence shown here is derived from an EMBL/GenBank/DDBJ whole genome shotgun (WGS) entry which is preliminary data.</text>
</comment>
<evidence type="ECO:0000313" key="1">
    <source>
        <dbReference type="EMBL" id="KAK3731091.1"/>
    </source>
</evidence>
<sequence>MSQCHYDFYWCKPMVWVSVPENFRVIRGKEIPVPGINDTSLTVRSRIEAFTSRVSERNLWLRGLEEISHAEQKKRIIVKHLLLFLPPSRPIG</sequence>
<reference evidence="1" key="1">
    <citation type="journal article" date="2023" name="G3 (Bethesda)">
        <title>A reference genome for the long-term kleptoplast-retaining sea slug Elysia crispata morphotype clarki.</title>
        <authorList>
            <person name="Eastman K.E."/>
            <person name="Pendleton A.L."/>
            <person name="Shaikh M.A."/>
            <person name="Suttiyut T."/>
            <person name="Ogas R."/>
            <person name="Tomko P."/>
            <person name="Gavelis G."/>
            <person name="Widhalm J.R."/>
            <person name="Wisecaver J.H."/>
        </authorList>
    </citation>
    <scope>NUCLEOTIDE SEQUENCE</scope>
    <source>
        <strain evidence="1">ECLA1</strain>
    </source>
</reference>
<dbReference type="EMBL" id="JAWDGP010007030">
    <property type="protein sequence ID" value="KAK3731091.1"/>
    <property type="molecule type" value="Genomic_DNA"/>
</dbReference>
<dbReference type="AlphaFoldDB" id="A0AAE0Y2S2"/>
<name>A0AAE0Y2S2_9GAST</name>
<protein>
    <submittedName>
        <fullName evidence="1">Uncharacterized protein</fullName>
    </submittedName>
</protein>
<keyword evidence="2" id="KW-1185">Reference proteome</keyword>
<dbReference type="Proteomes" id="UP001283361">
    <property type="component" value="Unassembled WGS sequence"/>
</dbReference>
<gene>
    <name evidence="1" type="ORF">RRG08_047786</name>
</gene>
<accession>A0AAE0Y2S2</accession>